<dbReference type="GO" id="GO:0001561">
    <property type="term" value="P:fatty acid alpha-oxidation"/>
    <property type="evidence" value="ECO:0007669"/>
    <property type="project" value="TreeGrafter"/>
</dbReference>
<dbReference type="InterPro" id="IPR011766">
    <property type="entry name" value="TPP_enzyme_TPP-bd"/>
</dbReference>
<evidence type="ECO:0000256" key="7">
    <source>
        <dbReference type="ARBA" id="ARBA00044518"/>
    </source>
</evidence>
<evidence type="ECO:0000256" key="1">
    <source>
        <dbReference type="ARBA" id="ARBA00001964"/>
    </source>
</evidence>
<keyword evidence="3" id="KW-0460">Magnesium</keyword>
<evidence type="ECO:0000256" key="5">
    <source>
        <dbReference type="ARBA" id="ARBA00044451"/>
    </source>
</evidence>
<dbReference type="InterPro" id="IPR045025">
    <property type="entry name" value="HACL1-like"/>
</dbReference>
<dbReference type="Pfam" id="PF02775">
    <property type="entry name" value="TPP_enzyme_C"/>
    <property type="match status" value="1"/>
</dbReference>
<protein>
    <recommendedName>
        <fullName evidence="7">2-hydroxyacyl-CoA lyase</fullName>
        <ecNumber evidence="7">4.1.2.63</ecNumber>
    </recommendedName>
</protein>
<dbReference type="PANTHER" id="PTHR43710">
    <property type="entry name" value="2-HYDROXYACYL-COA LYASE"/>
    <property type="match status" value="1"/>
</dbReference>
<keyword evidence="4" id="KW-0456">Lyase</keyword>
<comment type="cofactor">
    <cofactor evidence="1">
        <name>thiamine diphosphate</name>
        <dbReference type="ChEBI" id="CHEBI:58937"/>
    </cofactor>
</comment>
<dbReference type="GO" id="GO:0005777">
    <property type="term" value="C:peroxisome"/>
    <property type="evidence" value="ECO:0007669"/>
    <property type="project" value="TreeGrafter"/>
</dbReference>
<organism evidence="9 10">
    <name type="scientific">Lactuca saligna</name>
    <name type="common">Willowleaf lettuce</name>
    <dbReference type="NCBI Taxonomy" id="75948"/>
    <lineage>
        <taxon>Eukaryota</taxon>
        <taxon>Viridiplantae</taxon>
        <taxon>Streptophyta</taxon>
        <taxon>Embryophyta</taxon>
        <taxon>Tracheophyta</taxon>
        <taxon>Spermatophyta</taxon>
        <taxon>Magnoliopsida</taxon>
        <taxon>eudicotyledons</taxon>
        <taxon>Gunneridae</taxon>
        <taxon>Pentapetalae</taxon>
        <taxon>asterids</taxon>
        <taxon>campanulids</taxon>
        <taxon>Asterales</taxon>
        <taxon>Asteraceae</taxon>
        <taxon>Cichorioideae</taxon>
        <taxon>Cichorieae</taxon>
        <taxon>Lactucinae</taxon>
        <taxon>Lactuca</taxon>
    </lineage>
</organism>
<dbReference type="EC" id="4.1.2.63" evidence="7"/>
<dbReference type="Proteomes" id="UP001177003">
    <property type="component" value="Chromosome 8"/>
</dbReference>
<gene>
    <name evidence="9" type="ORF">LSALG_LOCUS36169</name>
</gene>
<evidence type="ECO:0000256" key="4">
    <source>
        <dbReference type="ARBA" id="ARBA00023239"/>
    </source>
</evidence>
<evidence type="ECO:0000256" key="6">
    <source>
        <dbReference type="ARBA" id="ARBA00044454"/>
    </source>
</evidence>
<dbReference type="EMBL" id="OX465084">
    <property type="protein sequence ID" value="CAI9297343.1"/>
    <property type="molecule type" value="Genomic_DNA"/>
</dbReference>
<dbReference type="AlphaFoldDB" id="A0AA36EID2"/>
<accession>A0AA36EID2</accession>
<comment type="catalytic activity">
    <reaction evidence="5">
        <text>a 2-hydroxy-3-methyl fatty acyl-CoA = a 2-methyl-branched fatty aldehyde + formyl-CoA</text>
        <dbReference type="Rhea" id="RHEA:25375"/>
        <dbReference type="ChEBI" id="CHEBI:49188"/>
        <dbReference type="ChEBI" id="CHEBI:57376"/>
        <dbReference type="ChEBI" id="CHEBI:58783"/>
        <dbReference type="EC" id="4.1.2.63"/>
    </reaction>
    <physiologicalReaction direction="left-to-right" evidence="5">
        <dbReference type="Rhea" id="RHEA:25376"/>
    </physiologicalReaction>
</comment>
<sequence length="92" mass="10179">MEPITCLDARTQGKMGVGLGYYIAAAIASPDRLVVAVEGDFGFGFSAMELPEMQGIDNWIILQDIQGIYTSILLQALRMNPLRFNLPFLEKL</sequence>
<dbReference type="GO" id="GO:0030976">
    <property type="term" value="F:thiamine pyrophosphate binding"/>
    <property type="evidence" value="ECO:0007669"/>
    <property type="project" value="InterPro"/>
</dbReference>
<dbReference type="InterPro" id="IPR029061">
    <property type="entry name" value="THDP-binding"/>
</dbReference>
<reference evidence="9" key="1">
    <citation type="submission" date="2023-04" db="EMBL/GenBank/DDBJ databases">
        <authorList>
            <person name="Vijverberg K."/>
            <person name="Xiong W."/>
            <person name="Schranz E."/>
        </authorList>
    </citation>
    <scope>NUCLEOTIDE SEQUENCE</scope>
</reference>
<dbReference type="GO" id="GO:0106359">
    <property type="term" value="F:2-hydroxyacyl-CoA lyase activity"/>
    <property type="evidence" value="ECO:0007669"/>
    <property type="project" value="UniProtKB-EC"/>
</dbReference>
<comment type="catalytic activity">
    <reaction evidence="6">
        <text>an (R)-2-hydroxy-long-chain-fatty acyl-CoA = a long-chain fatty aldehyde + formyl-CoA</text>
        <dbReference type="Rhea" id="RHEA:67444"/>
        <dbReference type="ChEBI" id="CHEBI:17176"/>
        <dbReference type="ChEBI" id="CHEBI:57376"/>
        <dbReference type="ChEBI" id="CHEBI:170012"/>
        <dbReference type="EC" id="4.1.2.63"/>
    </reaction>
    <physiologicalReaction direction="left-to-right" evidence="6">
        <dbReference type="Rhea" id="RHEA:67445"/>
    </physiologicalReaction>
</comment>
<keyword evidence="2" id="KW-0479">Metal-binding</keyword>
<evidence type="ECO:0000313" key="10">
    <source>
        <dbReference type="Proteomes" id="UP001177003"/>
    </source>
</evidence>
<keyword evidence="10" id="KW-1185">Reference proteome</keyword>
<name>A0AA36EID2_LACSI</name>
<dbReference type="Gene3D" id="3.40.50.970">
    <property type="match status" value="1"/>
</dbReference>
<dbReference type="GO" id="GO:0046872">
    <property type="term" value="F:metal ion binding"/>
    <property type="evidence" value="ECO:0007669"/>
    <property type="project" value="UniProtKB-KW"/>
</dbReference>
<evidence type="ECO:0000256" key="3">
    <source>
        <dbReference type="ARBA" id="ARBA00022842"/>
    </source>
</evidence>
<proteinExistence type="predicted"/>
<dbReference type="PANTHER" id="PTHR43710:SF2">
    <property type="entry name" value="2-HYDROXYACYL-COA LYASE 1"/>
    <property type="match status" value="1"/>
</dbReference>
<evidence type="ECO:0000259" key="8">
    <source>
        <dbReference type="Pfam" id="PF02775"/>
    </source>
</evidence>
<feature type="domain" description="Thiamine pyrophosphate enzyme TPP-binding" evidence="8">
    <location>
        <begin position="3"/>
        <end position="51"/>
    </location>
</feature>
<evidence type="ECO:0000313" key="9">
    <source>
        <dbReference type="EMBL" id="CAI9297343.1"/>
    </source>
</evidence>
<evidence type="ECO:0000256" key="2">
    <source>
        <dbReference type="ARBA" id="ARBA00022723"/>
    </source>
</evidence>
<dbReference type="SUPFAM" id="SSF52518">
    <property type="entry name" value="Thiamin diphosphate-binding fold (THDP-binding)"/>
    <property type="match status" value="1"/>
</dbReference>